<dbReference type="SMART" id="SM00065">
    <property type="entry name" value="GAF"/>
    <property type="match status" value="1"/>
</dbReference>
<dbReference type="SUPFAM" id="SSF55874">
    <property type="entry name" value="ATPase domain of HSP90 chaperone/DNA topoisomerase II/histidine kinase"/>
    <property type="match status" value="1"/>
</dbReference>
<dbReference type="Pfam" id="PF01590">
    <property type="entry name" value="GAF"/>
    <property type="match status" value="1"/>
</dbReference>
<dbReference type="PROSITE" id="PS50885">
    <property type="entry name" value="HAMP"/>
    <property type="match status" value="1"/>
</dbReference>
<keyword evidence="4 14" id="KW-0997">Cell inner membrane</keyword>
<keyword evidence="6 14" id="KW-0808">Transferase</keyword>
<feature type="domain" description="HAMP" evidence="17">
    <location>
        <begin position="181"/>
        <end position="233"/>
    </location>
</feature>
<dbReference type="RefSeq" id="WP_344869619.1">
    <property type="nucleotide sequence ID" value="NZ_BAABBP010000017.1"/>
</dbReference>
<evidence type="ECO:0000256" key="2">
    <source>
        <dbReference type="ARBA" id="ARBA00004429"/>
    </source>
</evidence>
<evidence type="ECO:0000256" key="10">
    <source>
        <dbReference type="ARBA" id="ARBA00022840"/>
    </source>
</evidence>
<evidence type="ECO:0000256" key="9">
    <source>
        <dbReference type="ARBA" id="ARBA00022777"/>
    </source>
</evidence>
<feature type="transmembrane region" description="Helical" evidence="15">
    <location>
        <begin position="12"/>
        <end position="34"/>
    </location>
</feature>
<keyword evidence="11 15" id="KW-1133">Transmembrane helix</keyword>
<organism evidence="18 19">
    <name type="scientific">Comamonas faecalis</name>
    <dbReference type="NCBI Taxonomy" id="1387849"/>
    <lineage>
        <taxon>Bacteria</taxon>
        <taxon>Pseudomonadati</taxon>
        <taxon>Pseudomonadota</taxon>
        <taxon>Betaproteobacteria</taxon>
        <taxon>Burkholderiales</taxon>
        <taxon>Comamonadaceae</taxon>
        <taxon>Comamonas</taxon>
    </lineage>
</organism>
<evidence type="ECO:0000256" key="8">
    <source>
        <dbReference type="ARBA" id="ARBA00022741"/>
    </source>
</evidence>
<name>A0ABP7RFV4_9BURK</name>
<dbReference type="PROSITE" id="PS50109">
    <property type="entry name" value="HIS_KIN"/>
    <property type="match status" value="1"/>
</dbReference>
<dbReference type="SMART" id="SM00304">
    <property type="entry name" value="HAMP"/>
    <property type="match status" value="1"/>
</dbReference>
<dbReference type="InterPro" id="IPR003594">
    <property type="entry name" value="HATPase_dom"/>
</dbReference>
<keyword evidence="13 14" id="KW-0472">Membrane</keyword>
<evidence type="ECO:0000259" key="17">
    <source>
        <dbReference type="PROSITE" id="PS50885"/>
    </source>
</evidence>
<gene>
    <name evidence="18" type="ORF">GCM10022279_20570</name>
</gene>
<evidence type="ECO:0000313" key="18">
    <source>
        <dbReference type="EMBL" id="GAA3996832.1"/>
    </source>
</evidence>
<dbReference type="SMART" id="SM00387">
    <property type="entry name" value="HATPase_c"/>
    <property type="match status" value="1"/>
</dbReference>
<dbReference type="EC" id="2.7.13.3" evidence="14"/>
<feature type="domain" description="Histidine kinase" evidence="16">
    <location>
        <begin position="398"/>
        <end position="623"/>
    </location>
</feature>
<evidence type="ECO:0000256" key="7">
    <source>
        <dbReference type="ARBA" id="ARBA00022692"/>
    </source>
</evidence>
<dbReference type="Gene3D" id="1.20.120.960">
    <property type="entry name" value="Histidine kinase NarX, sensor domain"/>
    <property type="match status" value="1"/>
</dbReference>
<keyword evidence="12 14" id="KW-0902">Two-component regulatory system</keyword>
<dbReference type="InterPro" id="IPR029016">
    <property type="entry name" value="GAF-like_dom_sf"/>
</dbReference>
<evidence type="ECO:0000313" key="19">
    <source>
        <dbReference type="Proteomes" id="UP001501627"/>
    </source>
</evidence>
<evidence type="ECO:0000256" key="15">
    <source>
        <dbReference type="SAM" id="Phobius"/>
    </source>
</evidence>
<keyword evidence="7 15" id="KW-0812">Transmembrane</keyword>
<dbReference type="Gene3D" id="6.10.340.10">
    <property type="match status" value="1"/>
</dbReference>
<dbReference type="Gene3D" id="3.30.450.40">
    <property type="match status" value="1"/>
</dbReference>
<dbReference type="InterPro" id="IPR042295">
    <property type="entry name" value="NarX-like_N_sf"/>
</dbReference>
<evidence type="ECO:0000256" key="6">
    <source>
        <dbReference type="ARBA" id="ARBA00022679"/>
    </source>
</evidence>
<keyword evidence="9 14" id="KW-0418">Kinase</keyword>
<dbReference type="InterPro" id="IPR011712">
    <property type="entry name" value="Sig_transdc_His_kin_sub3_dim/P"/>
</dbReference>
<dbReference type="InterPro" id="IPR003018">
    <property type="entry name" value="GAF"/>
</dbReference>
<dbReference type="InterPro" id="IPR029095">
    <property type="entry name" value="NarX-like_N"/>
</dbReference>
<evidence type="ECO:0000256" key="1">
    <source>
        <dbReference type="ARBA" id="ARBA00000085"/>
    </source>
</evidence>
<dbReference type="SUPFAM" id="SSF55781">
    <property type="entry name" value="GAF domain-like"/>
    <property type="match status" value="1"/>
</dbReference>
<dbReference type="EMBL" id="BAABBP010000017">
    <property type="protein sequence ID" value="GAA3996832.1"/>
    <property type="molecule type" value="Genomic_DNA"/>
</dbReference>
<comment type="subcellular location">
    <subcellularLocation>
        <location evidence="2">Cell inner membrane</location>
        <topology evidence="2">Multi-pass membrane protein</topology>
    </subcellularLocation>
</comment>
<evidence type="ECO:0000256" key="14">
    <source>
        <dbReference type="PIRNR" id="PIRNR003167"/>
    </source>
</evidence>
<evidence type="ECO:0000256" key="12">
    <source>
        <dbReference type="ARBA" id="ARBA00023012"/>
    </source>
</evidence>
<dbReference type="PANTHER" id="PTHR24421">
    <property type="entry name" value="NITRATE/NITRITE SENSOR PROTEIN NARX-RELATED"/>
    <property type="match status" value="1"/>
</dbReference>
<accession>A0ABP7RFV4</accession>
<dbReference type="InterPro" id="IPR050482">
    <property type="entry name" value="Sensor_HK_TwoCompSys"/>
</dbReference>
<dbReference type="Pfam" id="PF13675">
    <property type="entry name" value="PilJ"/>
    <property type="match status" value="1"/>
</dbReference>
<comment type="catalytic activity">
    <reaction evidence="1 14">
        <text>ATP + protein L-histidine = ADP + protein N-phospho-L-histidine.</text>
        <dbReference type="EC" id="2.7.13.3"/>
    </reaction>
</comment>
<dbReference type="Pfam" id="PF07730">
    <property type="entry name" value="HisKA_3"/>
    <property type="match status" value="1"/>
</dbReference>
<dbReference type="PIRSF" id="PIRSF003167">
    <property type="entry name" value="STHK_NarX/NarQ"/>
    <property type="match status" value="1"/>
</dbReference>
<proteinExistence type="predicted"/>
<dbReference type="Proteomes" id="UP001501627">
    <property type="component" value="Unassembled WGS sequence"/>
</dbReference>
<keyword evidence="3 14" id="KW-1003">Cell membrane</keyword>
<comment type="caution">
    <text evidence="18">The sequence shown here is derived from an EMBL/GenBank/DDBJ whole genome shotgun (WGS) entry which is preliminary data.</text>
</comment>
<dbReference type="CDD" id="cd06225">
    <property type="entry name" value="HAMP"/>
    <property type="match status" value="1"/>
</dbReference>
<evidence type="ECO:0000256" key="3">
    <source>
        <dbReference type="ARBA" id="ARBA00022475"/>
    </source>
</evidence>
<evidence type="ECO:0000256" key="4">
    <source>
        <dbReference type="ARBA" id="ARBA00022519"/>
    </source>
</evidence>
<dbReference type="InterPro" id="IPR005467">
    <property type="entry name" value="His_kinase_dom"/>
</dbReference>
<keyword evidence="5" id="KW-0597">Phosphoprotein</keyword>
<keyword evidence="10 14" id="KW-0067">ATP-binding</keyword>
<evidence type="ECO:0000256" key="13">
    <source>
        <dbReference type="ARBA" id="ARBA00023136"/>
    </source>
</evidence>
<evidence type="ECO:0000256" key="5">
    <source>
        <dbReference type="ARBA" id="ARBA00022553"/>
    </source>
</evidence>
<dbReference type="PANTHER" id="PTHR24421:SF10">
    <property type="entry name" value="NITRATE_NITRITE SENSOR PROTEIN NARQ"/>
    <property type="match status" value="1"/>
</dbReference>
<dbReference type="InterPro" id="IPR003660">
    <property type="entry name" value="HAMP_dom"/>
</dbReference>
<dbReference type="InterPro" id="IPR016380">
    <property type="entry name" value="Sig_transdc_His_kin_NarX/NarQ"/>
</dbReference>
<evidence type="ECO:0000256" key="11">
    <source>
        <dbReference type="ARBA" id="ARBA00022989"/>
    </source>
</evidence>
<protein>
    <recommendedName>
        <fullName evidence="14">Sensor protein</fullName>
        <ecNumber evidence="14">2.7.13.3</ecNumber>
    </recommendedName>
</protein>
<evidence type="ECO:0000259" key="16">
    <source>
        <dbReference type="PROSITE" id="PS50109"/>
    </source>
</evidence>
<sequence>MRKKPTLSTKLLAMGTAFLLVALASIGFTLWVTWQLEGGAAAVNEAGRLRMNMLRMILAQQNESHERFMQLEKRFDDGLELLRTGDPARPLFVPWSEETRARYEHLREEWETIRREWSAPQPPSSAEAVARGDAYVGEIDDFVGAIEVQIMRWTAGLHLFQLFLVGLTIAAAVAFMALSYWLVLHPVTRLQQALAAMRRGELGTRMAVETDDEFGQLTAGFNLMAHALQASHQDLERKVHEKTASVEEHNQRLAALYAVSALSAQADDLQALAQGFARQVRGVAGADAVMVRWLGEEGERYLLLASDGLPQRMAEHERCLEAGSCACGPQPSHARLRIIPIQVEAAPGGVLQRPCEREGFETVVSVPVRAHQRLLGEITLLYRGPRVLAGETRELLETMAHHLASAMEGLRASALEREAAVAQERALIARELHDSIAQSLAFLKIQTQLLKGAIAKGQGDVRDRSLAELEVGVRECYADVRELLVHFRTRTQDEDIEAALRATLSKFEYQSGLQAELAMHGQGLPLAPDVQIQVLHIVQEALSNVRKHAGARRVRLTVQRHPHWRFEVHDDGQGFDPQAVPPDSLHVGLGIMQERAERIGARLALDSAAGAGTTVVLDLPAAADAGASPAGIPPAATIGAR</sequence>
<dbReference type="Pfam" id="PF00672">
    <property type="entry name" value="HAMP"/>
    <property type="match status" value="1"/>
</dbReference>
<dbReference type="SUPFAM" id="SSF158472">
    <property type="entry name" value="HAMP domain-like"/>
    <property type="match status" value="1"/>
</dbReference>
<dbReference type="Gene3D" id="1.20.5.1930">
    <property type="match status" value="1"/>
</dbReference>
<dbReference type="Gene3D" id="3.30.565.10">
    <property type="entry name" value="Histidine kinase-like ATPase, C-terminal domain"/>
    <property type="match status" value="1"/>
</dbReference>
<dbReference type="CDD" id="cd16917">
    <property type="entry name" value="HATPase_UhpB-NarQ-NarX-like"/>
    <property type="match status" value="1"/>
</dbReference>
<keyword evidence="8 14" id="KW-0547">Nucleotide-binding</keyword>
<feature type="transmembrane region" description="Helical" evidence="15">
    <location>
        <begin position="159"/>
        <end position="183"/>
    </location>
</feature>
<reference evidence="19" key="1">
    <citation type="journal article" date="2019" name="Int. J. Syst. Evol. Microbiol.">
        <title>The Global Catalogue of Microorganisms (GCM) 10K type strain sequencing project: providing services to taxonomists for standard genome sequencing and annotation.</title>
        <authorList>
            <consortium name="The Broad Institute Genomics Platform"/>
            <consortium name="The Broad Institute Genome Sequencing Center for Infectious Disease"/>
            <person name="Wu L."/>
            <person name="Ma J."/>
        </authorList>
    </citation>
    <scope>NUCLEOTIDE SEQUENCE [LARGE SCALE GENOMIC DNA]</scope>
    <source>
        <strain evidence="19">JCM 17561</strain>
    </source>
</reference>
<dbReference type="InterPro" id="IPR036890">
    <property type="entry name" value="HATPase_C_sf"/>
</dbReference>
<keyword evidence="19" id="KW-1185">Reference proteome</keyword>
<dbReference type="Pfam" id="PF02518">
    <property type="entry name" value="HATPase_c"/>
    <property type="match status" value="1"/>
</dbReference>